<feature type="transmembrane region" description="Helical" evidence="4">
    <location>
        <begin position="6"/>
        <end position="28"/>
    </location>
</feature>
<evidence type="ECO:0000256" key="1">
    <source>
        <dbReference type="ARBA" id="ARBA00023015"/>
    </source>
</evidence>
<dbReference type="SUPFAM" id="SSF46689">
    <property type="entry name" value="Homeodomain-like"/>
    <property type="match status" value="1"/>
</dbReference>
<gene>
    <name evidence="6" type="ORF">TNO020_180056</name>
</gene>
<dbReference type="RefSeq" id="WP_145993194.1">
    <property type="nucleotide sequence ID" value="NZ_OENF01000010.1"/>
</dbReference>
<dbReference type="GO" id="GO:0003700">
    <property type="term" value="F:DNA-binding transcription factor activity"/>
    <property type="evidence" value="ECO:0007669"/>
    <property type="project" value="InterPro"/>
</dbReference>
<keyword evidence="4" id="KW-0472">Membrane</keyword>
<keyword evidence="3" id="KW-0804">Transcription</keyword>
<dbReference type="AlphaFoldDB" id="A0A2H1YGR9"/>
<name>A0A2H1YGR9_9FLAO</name>
<feature type="transmembrane region" description="Helical" evidence="4">
    <location>
        <begin position="35"/>
        <end position="52"/>
    </location>
</feature>
<evidence type="ECO:0000256" key="4">
    <source>
        <dbReference type="SAM" id="Phobius"/>
    </source>
</evidence>
<keyword evidence="2" id="KW-0238">DNA-binding</keyword>
<feature type="transmembrane region" description="Helical" evidence="4">
    <location>
        <begin position="181"/>
        <end position="201"/>
    </location>
</feature>
<feature type="transmembrane region" description="Helical" evidence="4">
    <location>
        <begin position="72"/>
        <end position="90"/>
    </location>
</feature>
<evidence type="ECO:0000256" key="2">
    <source>
        <dbReference type="ARBA" id="ARBA00023125"/>
    </source>
</evidence>
<keyword evidence="7" id="KW-1185">Reference proteome</keyword>
<dbReference type="PANTHER" id="PTHR43280">
    <property type="entry name" value="ARAC-FAMILY TRANSCRIPTIONAL REGULATOR"/>
    <property type="match status" value="1"/>
</dbReference>
<dbReference type="PROSITE" id="PS01124">
    <property type="entry name" value="HTH_ARAC_FAMILY_2"/>
    <property type="match status" value="1"/>
</dbReference>
<dbReference type="OrthoDB" id="9779074at2"/>
<dbReference type="GO" id="GO:0043565">
    <property type="term" value="F:sequence-specific DNA binding"/>
    <property type="evidence" value="ECO:0007669"/>
    <property type="project" value="InterPro"/>
</dbReference>
<organism evidence="6 7">
    <name type="scientific">Tenacibaculum piscium</name>
    <dbReference type="NCBI Taxonomy" id="1458515"/>
    <lineage>
        <taxon>Bacteria</taxon>
        <taxon>Pseudomonadati</taxon>
        <taxon>Bacteroidota</taxon>
        <taxon>Flavobacteriia</taxon>
        <taxon>Flavobacteriales</taxon>
        <taxon>Flavobacteriaceae</taxon>
        <taxon>Tenacibaculum</taxon>
    </lineage>
</organism>
<keyword evidence="4" id="KW-0812">Transmembrane</keyword>
<dbReference type="PROSITE" id="PS00041">
    <property type="entry name" value="HTH_ARAC_FAMILY_1"/>
    <property type="match status" value="1"/>
</dbReference>
<sequence>MNTKDIFDLFLIVSALHGFAFNIILLCSKNGREKSMLYLNLLIFVISLNNIQSWGLERNLLQHKFTLNYLQIPWHFLAMPFLYMFLIHYLKIAKKSYNLLKIILPMFLVIVITQVIFMYNYNVDDAPEKLNRIYEQYSSFEEGISLLVSLIIFSYSFFVLNRKEKIRSKILTFDSLKWLHTFFKLTAVGYVLWLFALGIKIKLNFTSFIFSYYPLRVYTTLLIYWVGYQGLRQLRISKERKQIRKSLLINLKLEELKKSELKETLKEIPLILPISTVNHQPITTSAPTETVASNTEKNSLAKQKEQFLEIDTFINNHKKFLLAKYTLQNLSKDIKLSSSTLSLIINNVANKSFTDYINEKKVAQAKIFLLDANYSNYTITSIGLESGFNSKSTFFTVFKKRSGYTPVQFKKEQLLKK</sequence>
<dbReference type="EMBL" id="OENF01000010">
    <property type="protein sequence ID" value="SOS74027.1"/>
    <property type="molecule type" value="Genomic_DNA"/>
</dbReference>
<keyword evidence="1" id="KW-0805">Transcription regulation</keyword>
<dbReference type="SMART" id="SM00342">
    <property type="entry name" value="HTH_ARAC"/>
    <property type="match status" value="1"/>
</dbReference>
<accession>A0A2H1YGR9</accession>
<dbReference type="InterPro" id="IPR018060">
    <property type="entry name" value="HTH_AraC"/>
</dbReference>
<dbReference type="Proteomes" id="UP000234211">
    <property type="component" value="Unassembled WGS sequence"/>
</dbReference>
<dbReference type="Pfam" id="PF12833">
    <property type="entry name" value="HTH_18"/>
    <property type="match status" value="1"/>
</dbReference>
<dbReference type="InterPro" id="IPR009057">
    <property type="entry name" value="Homeodomain-like_sf"/>
</dbReference>
<feature type="domain" description="HTH araC/xylS-type" evidence="5">
    <location>
        <begin position="308"/>
        <end position="412"/>
    </location>
</feature>
<evidence type="ECO:0000313" key="7">
    <source>
        <dbReference type="Proteomes" id="UP000234211"/>
    </source>
</evidence>
<evidence type="ECO:0000313" key="6">
    <source>
        <dbReference type="EMBL" id="SOS74027.1"/>
    </source>
</evidence>
<feature type="transmembrane region" description="Helical" evidence="4">
    <location>
        <begin position="213"/>
        <end position="231"/>
    </location>
</feature>
<dbReference type="Gene3D" id="1.10.10.60">
    <property type="entry name" value="Homeodomain-like"/>
    <property type="match status" value="1"/>
</dbReference>
<evidence type="ECO:0000259" key="5">
    <source>
        <dbReference type="PROSITE" id="PS01124"/>
    </source>
</evidence>
<proteinExistence type="predicted"/>
<dbReference type="InterPro" id="IPR018062">
    <property type="entry name" value="HTH_AraC-typ_CS"/>
</dbReference>
<evidence type="ECO:0000256" key="3">
    <source>
        <dbReference type="ARBA" id="ARBA00023163"/>
    </source>
</evidence>
<feature type="transmembrane region" description="Helical" evidence="4">
    <location>
        <begin position="143"/>
        <end position="160"/>
    </location>
</feature>
<keyword evidence="4" id="KW-1133">Transmembrane helix</keyword>
<protein>
    <recommendedName>
        <fullName evidence="5">HTH araC/xylS-type domain-containing protein</fullName>
    </recommendedName>
</protein>
<dbReference type="PANTHER" id="PTHR43280:SF2">
    <property type="entry name" value="HTH-TYPE TRANSCRIPTIONAL REGULATOR EXSA"/>
    <property type="match status" value="1"/>
</dbReference>
<reference evidence="7" key="1">
    <citation type="submission" date="2017-11" db="EMBL/GenBank/DDBJ databases">
        <authorList>
            <person name="Duchaud E."/>
        </authorList>
    </citation>
    <scope>NUCLEOTIDE SEQUENCE [LARGE SCALE GENOMIC DNA]</scope>
    <source>
        <strain evidence="7">Tenacibaculum sp. TNO020</strain>
    </source>
</reference>
<feature type="transmembrane region" description="Helical" evidence="4">
    <location>
        <begin position="102"/>
        <end position="123"/>
    </location>
</feature>